<dbReference type="EMBL" id="VBAN01000162">
    <property type="protein sequence ID" value="TMI82442.1"/>
    <property type="molecule type" value="Genomic_DNA"/>
</dbReference>
<reference evidence="1 2" key="1">
    <citation type="journal article" date="2019" name="Nat. Microbiol.">
        <title>Mediterranean grassland soil C-N compound turnover is dependent on rainfall and depth, and is mediated by genomically divergent microorganisms.</title>
        <authorList>
            <person name="Diamond S."/>
            <person name="Andeer P.F."/>
            <person name="Li Z."/>
            <person name="Crits-Christoph A."/>
            <person name="Burstein D."/>
            <person name="Anantharaman K."/>
            <person name="Lane K.R."/>
            <person name="Thomas B.C."/>
            <person name="Pan C."/>
            <person name="Northen T.R."/>
            <person name="Banfield J.F."/>
        </authorList>
    </citation>
    <scope>NUCLEOTIDE SEQUENCE [LARGE SCALE GENOMIC DNA]</scope>
    <source>
        <strain evidence="1">NP_6</strain>
    </source>
</reference>
<feature type="non-terminal residue" evidence="1">
    <location>
        <position position="1"/>
    </location>
</feature>
<comment type="caution">
    <text evidence="1">The sequence shown here is derived from an EMBL/GenBank/DDBJ whole genome shotgun (WGS) entry which is preliminary data.</text>
</comment>
<protein>
    <submittedName>
        <fullName evidence="1">Anti-sigma regulatory factor</fullName>
    </submittedName>
</protein>
<evidence type="ECO:0000313" key="2">
    <source>
        <dbReference type="Proteomes" id="UP000318093"/>
    </source>
</evidence>
<accession>A0A537JGH8</accession>
<gene>
    <name evidence="1" type="ORF">E6H03_05525</name>
</gene>
<dbReference type="AlphaFoldDB" id="A0A537JGH8"/>
<dbReference type="Proteomes" id="UP000318093">
    <property type="component" value="Unassembled WGS sequence"/>
</dbReference>
<sequence>RRLVDEFEISSELGKGTTVTIKWWLR</sequence>
<proteinExistence type="predicted"/>
<evidence type="ECO:0000313" key="1">
    <source>
        <dbReference type="EMBL" id="TMI82442.1"/>
    </source>
</evidence>
<organism evidence="1 2">
    <name type="scientific">Candidatus Segetimicrobium genomatis</name>
    <dbReference type="NCBI Taxonomy" id="2569760"/>
    <lineage>
        <taxon>Bacteria</taxon>
        <taxon>Bacillati</taxon>
        <taxon>Candidatus Sysuimicrobiota</taxon>
        <taxon>Candidatus Sysuimicrobiia</taxon>
        <taxon>Candidatus Sysuimicrobiales</taxon>
        <taxon>Candidatus Segetimicrobiaceae</taxon>
        <taxon>Candidatus Segetimicrobium</taxon>
    </lineage>
</organism>
<name>A0A537JGH8_9BACT</name>